<keyword evidence="3" id="KW-0963">Cytoplasm</keyword>
<organism evidence="8">
    <name type="scientific">candidate division WOR-3 bacterium</name>
    <dbReference type="NCBI Taxonomy" id="2052148"/>
    <lineage>
        <taxon>Bacteria</taxon>
        <taxon>Bacteria division WOR-3</taxon>
    </lineage>
</organism>
<dbReference type="InterPro" id="IPR015813">
    <property type="entry name" value="Pyrv/PenolPyrv_kinase-like_dom"/>
</dbReference>
<dbReference type="AlphaFoldDB" id="A0A7C3J5M6"/>
<dbReference type="InterPro" id="IPR005000">
    <property type="entry name" value="Aldolase/citrate-lyase_domain"/>
</dbReference>
<dbReference type="GO" id="GO:0000287">
    <property type="term" value="F:magnesium ion binding"/>
    <property type="evidence" value="ECO:0007669"/>
    <property type="project" value="TreeGrafter"/>
</dbReference>
<evidence type="ECO:0000256" key="6">
    <source>
        <dbReference type="ARBA" id="ARBA00022842"/>
    </source>
</evidence>
<sequence length="392" mass="45144">MMEIRKESYCGSENPYDILVKIEPAENGIDIEVSSTSGEEQFKKIKVLVEEILNFYGIVNAKITLKDYGAPDFVVKARMETVIRRASQEIEKKVYIEKMDLKYLPLRTIFKININNPKYLNDSFKLKPDAFLLDLYKGVSINEKDSSRILVGNFLNEKLDERILRIVKINPLDLGGNDDIDYLTQFSPDFFVLSKCETEYDVKKTLELVEKSEKKYKIFNRILLIPSIESVKGLINLYEISSVSERVFGAILNIKEYLTSLSLPSENVTDHIYFAKLEFITKVKAANIMAFETTISKIDNPDEIKEELKLSYDLGFDGKVITHPKLIDITNSTFKPEANIEKYENTVSLYTKAYDMGSGLVLNNSFLVDKYEIIRSLKFVQLSKINREEQKE</sequence>
<keyword evidence="4" id="KW-0597">Phosphoprotein</keyword>
<evidence type="ECO:0000256" key="2">
    <source>
        <dbReference type="ARBA" id="ARBA00004496"/>
    </source>
</evidence>
<proteinExistence type="predicted"/>
<dbReference type="PANTHER" id="PTHR32308:SF10">
    <property type="entry name" value="CITRATE LYASE SUBUNIT BETA"/>
    <property type="match status" value="1"/>
</dbReference>
<evidence type="ECO:0000256" key="3">
    <source>
        <dbReference type="ARBA" id="ARBA00022490"/>
    </source>
</evidence>
<accession>A0A7C3J5M6</accession>
<evidence type="ECO:0000313" key="8">
    <source>
        <dbReference type="EMBL" id="HFK23390.1"/>
    </source>
</evidence>
<dbReference type="InterPro" id="IPR040442">
    <property type="entry name" value="Pyrv_kinase-like_dom_sf"/>
</dbReference>
<dbReference type="Pfam" id="PF06857">
    <property type="entry name" value="ACP"/>
    <property type="match status" value="1"/>
</dbReference>
<reference evidence="8" key="1">
    <citation type="journal article" date="2020" name="mSystems">
        <title>Genome- and Community-Level Interaction Insights into Carbon Utilization and Element Cycling Functions of Hydrothermarchaeota in Hydrothermal Sediment.</title>
        <authorList>
            <person name="Zhou Z."/>
            <person name="Liu Y."/>
            <person name="Xu W."/>
            <person name="Pan J."/>
            <person name="Luo Z.H."/>
            <person name="Li M."/>
        </authorList>
    </citation>
    <scope>NUCLEOTIDE SEQUENCE [LARGE SCALE GENOMIC DNA]</scope>
    <source>
        <strain evidence="8">SpSt-464</strain>
    </source>
</reference>
<dbReference type="Pfam" id="PF03328">
    <property type="entry name" value="HpcH_HpaI"/>
    <property type="match status" value="1"/>
</dbReference>
<dbReference type="EMBL" id="DSTT01000002">
    <property type="protein sequence ID" value="HFK23390.1"/>
    <property type="molecule type" value="Genomic_DNA"/>
</dbReference>
<evidence type="ECO:0000256" key="4">
    <source>
        <dbReference type="ARBA" id="ARBA00022553"/>
    </source>
</evidence>
<comment type="subcellular location">
    <subcellularLocation>
        <location evidence="2">Cytoplasm</location>
    </subcellularLocation>
</comment>
<dbReference type="Gene3D" id="3.20.20.60">
    <property type="entry name" value="Phosphoenolpyruvate-binding domains"/>
    <property type="match status" value="1"/>
</dbReference>
<keyword evidence="5" id="KW-0479">Metal-binding</keyword>
<feature type="domain" description="HpcH/HpaI aldolase/citrate lyase" evidence="7">
    <location>
        <begin position="112"/>
        <end position="324"/>
    </location>
</feature>
<dbReference type="GO" id="GO:0006107">
    <property type="term" value="P:oxaloacetate metabolic process"/>
    <property type="evidence" value="ECO:0007669"/>
    <property type="project" value="TreeGrafter"/>
</dbReference>
<dbReference type="InterPro" id="IPR023439">
    <property type="entry name" value="Mal_deCO2ase/Cit_lyase_ACP"/>
</dbReference>
<evidence type="ECO:0000259" key="7">
    <source>
        <dbReference type="Pfam" id="PF03328"/>
    </source>
</evidence>
<gene>
    <name evidence="8" type="ORF">ENS15_01875</name>
</gene>
<comment type="caution">
    <text evidence="8">The sequence shown here is derived from an EMBL/GenBank/DDBJ whole genome shotgun (WGS) entry which is preliminary data.</text>
</comment>
<dbReference type="SUPFAM" id="SSF51621">
    <property type="entry name" value="Phosphoenolpyruvate/pyruvate domain"/>
    <property type="match status" value="1"/>
</dbReference>
<keyword evidence="6" id="KW-0460">Magnesium</keyword>
<dbReference type="GO" id="GO:0005737">
    <property type="term" value="C:cytoplasm"/>
    <property type="evidence" value="ECO:0007669"/>
    <property type="project" value="UniProtKB-SubCell"/>
</dbReference>
<evidence type="ECO:0000256" key="5">
    <source>
        <dbReference type="ARBA" id="ARBA00022723"/>
    </source>
</evidence>
<name>A0A7C3J5M6_UNCW3</name>
<protein>
    <recommendedName>
        <fullName evidence="7">HpcH/HpaI aldolase/citrate lyase domain-containing protein</fullName>
    </recommendedName>
</protein>
<evidence type="ECO:0000256" key="1">
    <source>
        <dbReference type="ARBA" id="ARBA00001946"/>
    </source>
</evidence>
<dbReference type="PANTHER" id="PTHR32308">
    <property type="entry name" value="LYASE BETA SUBUNIT, PUTATIVE (AFU_ORTHOLOGUE AFUA_4G13030)-RELATED"/>
    <property type="match status" value="1"/>
</dbReference>
<dbReference type="GO" id="GO:0003824">
    <property type="term" value="F:catalytic activity"/>
    <property type="evidence" value="ECO:0007669"/>
    <property type="project" value="InterPro"/>
</dbReference>
<comment type="cofactor">
    <cofactor evidence="1">
        <name>Mg(2+)</name>
        <dbReference type="ChEBI" id="CHEBI:18420"/>
    </cofactor>
</comment>